<gene>
    <name evidence="3" type="ORF">Ahy_A06g029959</name>
</gene>
<dbReference type="STRING" id="3818.A0A445CUP9"/>
<reference evidence="3 4" key="1">
    <citation type="submission" date="2019-01" db="EMBL/GenBank/DDBJ databases">
        <title>Sequencing of cultivated peanut Arachis hypogaea provides insights into genome evolution and oil improvement.</title>
        <authorList>
            <person name="Chen X."/>
        </authorList>
    </citation>
    <scope>NUCLEOTIDE SEQUENCE [LARGE SCALE GENOMIC DNA]</scope>
    <source>
        <strain evidence="4">cv. Fuhuasheng</strain>
        <tissue evidence="3">Leaves</tissue>
    </source>
</reference>
<feature type="region of interest" description="Disordered" evidence="1">
    <location>
        <begin position="445"/>
        <end position="629"/>
    </location>
</feature>
<evidence type="ECO:0000313" key="3">
    <source>
        <dbReference type="EMBL" id="RYR54650.1"/>
    </source>
</evidence>
<dbReference type="InterPro" id="IPR000313">
    <property type="entry name" value="PWWP_dom"/>
</dbReference>
<feature type="region of interest" description="Disordered" evidence="1">
    <location>
        <begin position="390"/>
        <end position="410"/>
    </location>
</feature>
<feature type="region of interest" description="Disordered" evidence="1">
    <location>
        <begin position="1"/>
        <end position="27"/>
    </location>
</feature>
<feature type="domain" description="PWWP" evidence="2">
    <location>
        <begin position="181"/>
        <end position="242"/>
    </location>
</feature>
<feature type="compositionally biased region" description="Polar residues" evidence="1">
    <location>
        <begin position="1"/>
        <end position="19"/>
    </location>
</feature>
<feature type="compositionally biased region" description="Basic and acidic residues" evidence="1">
    <location>
        <begin position="695"/>
        <end position="709"/>
    </location>
</feature>
<dbReference type="Proteomes" id="UP000289738">
    <property type="component" value="Chromosome A06"/>
</dbReference>
<organism evidence="3 4">
    <name type="scientific">Arachis hypogaea</name>
    <name type="common">Peanut</name>
    <dbReference type="NCBI Taxonomy" id="3818"/>
    <lineage>
        <taxon>Eukaryota</taxon>
        <taxon>Viridiplantae</taxon>
        <taxon>Streptophyta</taxon>
        <taxon>Embryophyta</taxon>
        <taxon>Tracheophyta</taxon>
        <taxon>Spermatophyta</taxon>
        <taxon>Magnoliopsida</taxon>
        <taxon>eudicotyledons</taxon>
        <taxon>Gunneridae</taxon>
        <taxon>Pentapetalae</taxon>
        <taxon>rosids</taxon>
        <taxon>fabids</taxon>
        <taxon>Fabales</taxon>
        <taxon>Fabaceae</taxon>
        <taxon>Papilionoideae</taxon>
        <taxon>50 kb inversion clade</taxon>
        <taxon>dalbergioids sensu lato</taxon>
        <taxon>Dalbergieae</taxon>
        <taxon>Pterocarpus clade</taxon>
        <taxon>Arachis</taxon>
    </lineage>
</organism>
<proteinExistence type="predicted"/>
<dbReference type="EMBL" id="SDMP01000006">
    <property type="protein sequence ID" value="RYR54650.1"/>
    <property type="molecule type" value="Genomic_DNA"/>
</dbReference>
<dbReference type="PANTHER" id="PTHR10688">
    <property type="entry name" value="PWWP DOMAIN-CONTAINING PROTEIN"/>
    <property type="match status" value="1"/>
</dbReference>
<dbReference type="CDD" id="cd05162">
    <property type="entry name" value="PWWP"/>
    <property type="match status" value="1"/>
</dbReference>
<evidence type="ECO:0000256" key="1">
    <source>
        <dbReference type="SAM" id="MobiDB-lite"/>
    </source>
</evidence>
<feature type="region of interest" description="Disordered" evidence="1">
    <location>
        <begin position="686"/>
        <end position="747"/>
    </location>
</feature>
<feature type="compositionally biased region" description="Basic and acidic residues" evidence="1">
    <location>
        <begin position="566"/>
        <end position="584"/>
    </location>
</feature>
<dbReference type="SUPFAM" id="SSF63748">
    <property type="entry name" value="Tudor/PWWP/MBT"/>
    <property type="match status" value="1"/>
</dbReference>
<evidence type="ECO:0000259" key="2">
    <source>
        <dbReference type="PROSITE" id="PS50812"/>
    </source>
</evidence>
<dbReference type="PANTHER" id="PTHR10688:SF3">
    <property type="entry name" value="PWWP DOMAIN-CONTAINING PROTEIN 6"/>
    <property type="match status" value="1"/>
</dbReference>
<feature type="compositionally biased region" description="Basic and acidic residues" evidence="1">
    <location>
        <begin position="839"/>
        <end position="864"/>
    </location>
</feature>
<dbReference type="InterPro" id="IPR052657">
    <property type="entry name" value="PDP_family_Arabidopsis"/>
</dbReference>
<feature type="compositionally biased region" description="Polar residues" evidence="1">
    <location>
        <begin position="482"/>
        <end position="494"/>
    </location>
</feature>
<dbReference type="Pfam" id="PF00855">
    <property type="entry name" value="PWWP"/>
    <property type="match status" value="1"/>
</dbReference>
<name>A0A445CUP9_ARAHY</name>
<feature type="compositionally biased region" description="Basic and acidic residues" evidence="1">
    <location>
        <begin position="735"/>
        <end position="747"/>
    </location>
</feature>
<accession>A0A445CUP9</accession>
<feature type="compositionally biased region" description="Basic and acidic residues" evidence="1">
    <location>
        <begin position="532"/>
        <end position="547"/>
    </location>
</feature>
<dbReference type="Gene3D" id="2.30.30.140">
    <property type="match status" value="1"/>
</dbReference>
<dbReference type="AlphaFoldDB" id="A0A445CUP9"/>
<evidence type="ECO:0000313" key="4">
    <source>
        <dbReference type="Proteomes" id="UP000289738"/>
    </source>
</evidence>
<keyword evidence="4" id="KW-1185">Reference proteome</keyword>
<comment type="caution">
    <text evidence="3">The sequence shown here is derived from an EMBL/GenBank/DDBJ whole genome shotgun (WGS) entry which is preliminary data.</text>
</comment>
<feature type="compositionally biased region" description="Basic and acidic residues" evidence="1">
    <location>
        <begin position="445"/>
        <end position="458"/>
    </location>
</feature>
<sequence>MGTVETPSKNPAGCSSPSPENDKNELREALCALKGGAIENGVGFSSHGSQGDDDGGGGGGVELVKNRVRCDSVGREVEDGCQGLADSEMNGVSSLLKMKGSGRRLTYSFGSDSGDSEKLNYGSGGSFGVGMERGRKYWKRSEEEGDQFGKVVSKDVLVTETSENRDLDVEDLGEEGHGFSVGDFVWGKIKSHPWWPGQIYDPSDASDFALKLRQKNRLLVAYFGDGTFAWCHPSQLKLFRENFQDMVKQSSSRSFVNAVQEAVNEVGRLVEIKTNCCPCASEETRSDFALPLAKNAGIKEGVLVPGNGVDRFLDFLINPAELLSRVKQIAEIIAITNTLDLEILKARLSAFHLARGGYKLPKYEEPLPVPGLEDSSMDERVDVGNIQGGVEAHVQGPSEDDYSTVPTNPESLELSYSHEISGNRSTHRIKQKSIAEILRENKVVSTKSKEEGTMEKMKVQSKRKSSEDAVASKPLQKRKESLPSTDRNLTNAANDVSIGKVKRDKGTPSQLKEKKEAFGNENNRSGRKKKPKEGNPKEQNEKGSLSRERKKSKYLSPPFTTPAKGQRKEDLDKESHKDSDKAHVSEAMPREGNQFHKSPEPPKFNGEAVHKSPESSNYQTSEDNNKVIDPAKVETPAVEVLSKVRHAAINPLVPGEISSLENFVDFVSVFRSSLYQEGSYYKVYKKHQRGRKRKNPESELRKLKKDEKQTNQISPNDVSERRKRRRKETMSGVPEDQKQAAEAKAVKGSDENVSSVALLVSFEPGSSLPSKSDLITLYSKFGALNESATTVFSSNYSAQVSFLKASDAKKALNHSQSASPFGSSKVRFKLRYLSAESKSAKKGEKSKSKASQAKEKDKTPKKEASQLNHIKQKLEYLSSMLEESNGKSQAMKTKLKSGIKELLEDVNKMVCHCGSVLVYLRVVSYPCDTTYGVWGMDYGSVSAVKLQVAMGKVGVDVKHVEEAKPIAQQFPIAQ</sequence>
<protein>
    <recommendedName>
        <fullName evidence="2">PWWP domain-containing protein</fullName>
    </recommendedName>
</protein>
<dbReference type="SMART" id="SM00293">
    <property type="entry name" value="PWWP"/>
    <property type="match status" value="1"/>
</dbReference>
<feature type="region of interest" description="Disordered" evidence="1">
    <location>
        <begin position="839"/>
        <end position="866"/>
    </location>
</feature>
<dbReference type="PROSITE" id="PS50812">
    <property type="entry name" value="PWWP"/>
    <property type="match status" value="1"/>
</dbReference>